<reference evidence="1" key="1">
    <citation type="submission" date="2024-02" db="EMBL/GenBank/DDBJ databases">
        <authorList>
            <consortium name="ELIXIR-Norway"/>
            <consortium name="Elixir Norway"/>
        </authorList>
    </citation>
    <scope>NUCLEOTIDE SEQUENCE</scope>
</reference>
<organism evidence="1 2">
    <name type="scientific">Sphagnum troendelagicum</name>
    <dbReference type="NCBI Taxonomy" id="128251"/>
    <lineage>
        <taxon>Eukaryota</taxon>
        <taxon>Viridiplantae</taxon>
        <taxon>Streptophyta</taxon>
        <taxon>Embryophyta</taxon>
        <taxon>Bryophyta</taxon>
        <taxon>Sphagnophytina</taxon>
        <taxon>Sphagnopsida</taxon>
        <taxon>Sphagnales</taxon>
        <taxon>Sphagnaceae</taxon>
        <taxon>Sphagnum</taxon>
    </lineage>
</organism>
<evidence type="ECO:0000313" key="2">
    <source>
        <dbReference type="Proteomes" id="UP001497512"/>
    </source>
</evidence>
<proteinExistence type="predicted"/>
<name>A0ABP0UEC8_9BRYO</name>
<gene>
    <name evidence="1" type="ORF">CSSPTR1EN2_LOCUS14828</name>
</gene>
<dbReference type="Proteomes" id="UP001497512">
    <property type="component" value="Chromosome 3"/>
</dbReference>
<accession>A0ABP0UEC8</accession>
<keyword evidence="2" id="KW-1185">Reference proteome</keyword>
<sequence length="101" mass="11987">MKEEVKPSRNEWVTFIVFIRVFLHLRSLLQAPEIRNAEMEQQNRQRKLEGKDKHRLSHCAAQVDDGKVSRVSRRDIIRKDIQGGYWTTFKDDSSGRFSERV</sequence>
<protein>
    <submittedName>
        <fullName evidence="1">Uncharacterized protein</fullName>
    </submittedName>
</protein>
<evidence type="ECO:0000313" key="1">
    <source>
        <dbReference type="EMBL" id="CAK9219759.1"/>
    </source>
</evidence>
<dbReference type="EMBL" id="OZ019895">
    <property type="protein sequence ID" value="CAK9219759.1"/>
    <property type="molecule type" value="Genomic_DNA"/>
</dbReference>